<evidence type="ECO:0000313" key="3">
    <source>
        <dbReference type="Proteomes" id="UP000234681"/>
    </source>
</evidence>
<dbReference type="Proteomes" id="UP000234681">
    <property type="component" value="Chromosome 7"/>
</dbReference>
<sequence length="105" mass="11447">MSVLHCNSALILSTLTIYVSAVTTVHFRKPYAHRHEPKPLKGDLMGKPLTLSKNSSCSFSSGILAMFTVPAMNALPWSKLKNSHKVIGCLPLKQSLLLLLGQSVM</sequence>
<keyword evidence="1" id="KW-0732">Signal</keyword>
<feature type="chain" id="PRO_5039926581" evidence="1">
    <location>
        <begin position="22"/>
        <end position="105"/>
    </location>
</feature>
<dbReference type="EMBL" id="CH474035">
    <property type="protein sequence ID" value="EDL86946.1"/>
    <property type="molecule type" value="Genomic_DNA"/>
</dbReference>
<protein>
    <submittedName>
        <fullName evidence="2">RCG63131</fullName>
    </submittedName>
</protein>
<name>A6KCJ6_RAT</name>
<reference evidence="2 3" key="1">
    <citation type="submission" date="2005-09" db="EMBL/GenBank/DDBJ databases">
        <authorList>
            <person name="Mural R.J."/>
            <person name="Li P.W."/>
            <person name="Adams M.D."/>
            <person name="Amanatides P.G."/>
            <person name="Baden-Tillson H."/>
            <person name="Barnstead M."/>
            <person name="Chin S.H."/>
            <person name="Dew I."/>
            <person name="Evans C.A."/>
            <person name="Ferriera S."/>
            <person name="Flanigan M."/>
            <person name="Fosler C."/>
            <person name="Glodek A."/>
            <person name="Gu Z."/>
            <person name="Holt R.A."/>
            <person name="Jennings D."/>
            <person name="Kraft C.L."/>
            <person name="Lu F."/>
            <person name="Nguyen T."/>
            <person name="Nusskern D.R."/>
            <person name="Pfannkoch C.M."/>
            <person name="Sitter C."/>
            <person name="Sutton G.G."/>
            <person name="Venter J.C."/>
            <person name="Wang Z."/>
            <person name="Woodage T."/>
            <person name="Zheng X.H."/>
            <person name="Zhong F."/>
        </authorList>
    </citation>
    <scope>NUCLEOTIDE SEQUENCE [LARGE SCALE GENOMIC DNA]</scope>
    <source>
        <strain>BN</strain>
        <strain evidence="3">Sprague-Dawley</strain>
    </source>
</reference>
<organism evidence="2 3">
    <name type="scientific">Rattus norvegicus</name>
    <name type="common">Rat</name>
    <dbReference type="NCBI Taxonomy" id="10116"/>
    <lineage>
        <taxon>Eukaryota</taxon>
        <taxon>Metazoa</taxon>
        <taxon>Chordata</taxon>
        <taxon>Craniata</taxon>
        <taxon>Vertebrata</taxon>
        <taxon>Euteleostomi</taxon>
        <taxon>Mammalia</taxon>
        <taxon>Eutheria</taxon>
        <taxon>Euarchontoglires</taxon>
        <taxon>Glires</taxon>
        <taxon>Rodentia</taxon>
        <taxon>Myomorpha</taxon>
        <taxon>Muroidea</taxon>
        <taxon>Muridae</taxon>
        <taxon>Murinae</taxon>
        <taxon>Rattus</taxon>
    </lineage>
</organism>
<dbReference type="AlphaFoldDB" id="A6KCJ6"/>
<gene>
    <name evidence="2" type="ORF">rCG_63131</name>
</gene>
<feature type="signal peptide" evidence="1">
    <location>
        <begin position="1"/>
        <end position="21"/>
    </location>
</feature>
<accession>A6KCJ6</accession>
<evidence type="ECO:0000256" key="1">
    <source>
        <dbReference type="SAM" id="SignalP"/>
    </source>
</evidence>
<evidence type="ECO:0000313" key="2">
    <source>
        <dbReference type="EMBL" id="EDL86946.1"/>
    </source>
</evidence>
<proteinExistence type="predicted"/>